<evidence type="ECO:0000256" key="2">
    <source>
        <dbReference type="ARBA" id="ARBA00022801"/>
    </source>
</evidence>
<dbReference type="InterPro" id="IPR019826">
    <property type="entry name" value="Carboxylesterase_B_AS"/>
</dbReference>
<dbReference type="GO" id="GO:0016787">
    <property type="term" value="F:hydrolase activity"/>
    <property type="evidence" value="ECO:0007669"/>
    <property type="project" value="UniProtKB-KW"/>
</dbReference>
<dbReference type="Proteomes" id="UP001303647">
    <property type="component" value="Unassembled WGS sequence"/>
</dbReference>
<gene>
    <name evidence="5" type="ORF">C7999DRAFT_18385</name>
</gene>
<dbReference type="Gene3D" id="3.40.50.1820">
    <property type="entry name" value="alpha/beta hydrolase"/>
    <property type="match status" value="1"/>
</dbReference>
<feature type="domain" description="Carboxylesterase type B" evidence="4">
    <location>
        <begin position="22"/>
        <end position="487"/>
    </location>
</feature>
<evidence type="ECO:0000256" key="1">
    <source>
        <dbReference type="ARBA" id="ARBA00005964"/>
    </source>
</evidence>
<feature type="chain" id="PRO_5042667888" description="Carboxylic ester hydrolase" evidence="3">
    <location>
        <begin position="20"/>
        <end position="530"/>
    </location>
</feature>
<evidence type="ECO:0000256" key="3">
    <source>
        <dbReference type="RuleBase" id="RU361235"/>
    </source>
</evidence>
<organism evidence="5 6">
    <name type="scientific">Corynascus novoguineensis</name>
    <dbReference type="NCBI Taxonomy" id="1126955"/>
    <lineage>
        <taxon>Eukaryota</taxon>
        <taxon>Fungi</taxon>
        <taxon>Dikarya</taxon>
        <taxon>Ascomycota</taxon>
        <taxon>Pezizomycotina</taxon>
        <taxon>Sordariomycetes</taxon>
        <taxon>Sordariomycetidae</taxon>
        <taxon>Sordariales</taxon>
        <taxon>Chaetomiaceae</taxon>
        <taxon>Corynascus</taxon>
    </lineage>
</organism>
<dbReference type="PROSITE" id="PS00941">
    <property type="entry name" value="CARBOXYLESTERASE_B_2"/>
    <property type="match status" value="1"/>
</dbReference>
<dbReference type="SUPFAM" id="SSF53474">
    <property type="entry name" value="alpha/beta-Hydrolases"/>
    <property type="match status" value="1"/>
</dbReference>
<dbReference type="EMBL" id="MU857843">
    <property type="protein sequence ID" value="KAK4243247.1"/>
    <property type="molecule type" value="Genomic_DNA"/>
</dbReference>
<dbReference type="Pfam" id="PF00135">
    <property type="entry name" value="COesterase"/>
    <property type="match status" value="1"/>
</dbReference>
<proteinExistence type="inferred from homology"/>
<keyword evidence="3" id="KW-0732">Signal</keyword>
<keyword evidence="2 3" id="KW-0378">Hydrolase</keyword>
<name>A0AAN7CLG9_9PEZI</name>
<dbReference type="InterPro" id="IPR002018">
    <property type="entry name" value="CarbesteraseB"/>
</dbReference>
<comment type="caution">
    <text evidence="5">The sequence shown here is derived from an EMBL/GenBank/DDBJ whole genome shotgun (WGS) entry which is preliminary data.</text>
</comment>
<feature type="signal peptide" evidence="3">
    <location>
        <begin position="1"/>
        <end position="19"/>
    </location>
</feature>
<dbReference type="PANTHER" id="PTHR11559">
    <property type="entry name" value="CARBOXYLESTERASE"/>
    <property type="match status" value="1"/>
</dbReference>
<protein>
    <recommendedName>
        <fullName evidence="3">Carboxylic ester hydrolase</fullName>
        <ecNumber evidence="3">3.1.1.-</ecNumber>
    </recommendedName>
</protein>
<accession>A0AAN7CLG9</accession>
<evidence type="ECO:0000313" key="5">
    <source>
        <dbReference type="EMBL" id="KAK4243247.1"/>
    </source>
</evidence>
<dbReference type="InterPro" id="IPR019819">
    <property type="entry name" value="Carboxylesterase_B_CS"/>
</dbReference>
<evidence type="ECO:0000259" key="4">
    <source>
        <dbReference type="Pfam" id="PF00135"/>
    </source>
</evidence>
<dbReference type="AlphaFoldDB" id="A0AAN7CLG9"/>
<reference evidence="5" key="1">
    <citation type="journal article" date="2023" name="Mol. Phylogenet. Evol.">
        <title>Genome-scale phylogeny and comparative genomics of the fungal order Sordariales.</title>
        <authorList>
            <person name="Hensen N."/>
            <person name="Bonometti L."/>
            <person name="Westerberg I."/>
            <person name="Brannstrom I.O."/>
            <person name="Guillou S."/>
            <person name="Cros-Aarteil S."/>
            <person name="Calhoun S."/>
            <person name="Haridas S."/>
            <person name="Kuo A."/>
            <person name="Mondo S."/>
            <person name="Pangilinan J."/>
            <person name="Riley R."/>
            <person name="LaButti K."/>
            <person name="Andreopoulos B."/>
            <person name="Lipzen A."/>
            <person name="Chen C."/>
            <person name="Yan M."/>
            <person name="Daum C."/>
            <person name="Ng V."/>
            <person name="Clum A."/>
            <person name="Steindorff A."/>
            <person name="Ohm R.A."/>
            <person name="Martin F."/>
            <person name="Silar P."/>
            <person name="Natvig D.O."/>
            <person name="Lalanne C."/>
            <person name="Gautier V."/>
            <person name="Ament-Velasquez S.L."/>
            <person name="Kruys A."/>
            <person name="Hutchinson M.I."/>
            <person name="Powell A.J."/>
            <person name="Barry K."/>
            <person name="Miller A.N."/>
            <person name="Grigoriev I.V."/>
            <person name="Debuchy R."/>
            <person name="Gladieux P."/>
            <person name="Hiltunen Thoren M."/>
            <person name="Johannesson H."/>
        </authorList>
    </citation>
    <scope>NUCLEOTIDE SEQUENCE</scope>
    <source>
        <strain evidence="5">CBS 359.72</strain>
    </source>
</reference>
<keyword evidence="6" id="KW-1185">Reference proteome</keyword>
<evidence type="ECO:0000313" key="6">
    <source>
        <dbReference type="Proteomes" id="UP001303647"/>
    </source>
</evidence>
<dbReference type="InterPro" id="IPR029058">
    <property type="entry name" value="AB_hydrolase_fold"/>
</dbReference>
<dbReference type="InterPro" id="IPR050309">
    <property type="entry name" value="Type-B_Carboxylest/Lipase"/>
</dbReference>
<reference evidence="5" key="2">
    <citation type="submission" date="2023-05" db="EMBL/GenBank/DDBJ databases">
        <authorList>
            <consortium name="Lawrence Berkeley National Laboratory"/>
            <person name="Steindorff A."/>
            <person name="Hensen N."/>
            <person name="Bonometti L."/>
            <person name="Westerberg I."/>
            <person name="Brannstrom I.O."/>
            <person name="Guillou S."/>
            <person name="Cros-Aarteil S."/>
            <person name="Calhoun S."/>
            <person name="Haridas S."/>
            <person name="Kuo A."/>
            <person name="Mondo S."/>
            <person name="Pangilinan J."/>
            <person name="Riley R."/>
            <person name="Labutti K."/>
            <person name="Andreopoulos B."/>
            <person name="Lipzen A."/>
            <person name="Chen C."/>
            <person name="Yanf M."/>
            <person name="Daum C."/>
            <person name="Ng V."/>
            <person name="Clum A."/>
            <person name="Ohm R."/>
            <person name="Martin F."/>
            <person name="Silar P."/>
            <person name="Natvig D."/>
            <person name="Lalanne C."/>
            <person name="Gautier V."/>
            <person name="Ament-Velasquez S.L."/>
            <person name="Kruys A."/>
            <person name="Hutchinson M.I."/>
            <person name="Powell A.J."/>
            <person name="Barry K."/>
            <person name="Miller A.N."/>
            <person name="Grigoriev I.V."/>
            <person name="Debuchy R."/>
            <person name="Gladieux P."/>
            <person name="Thoren M.H."/>
            <person name="Johannesson H."/>
        </authorList>
    </citation>
    <scope>NUCLEOTIDE SEQUENCE</scope>
    <source>
        <strain evidence="5">CBS 359.72</strain>
    </source>
</reference>
<dbReference type="EC" id="3.1.1.-" evidence="3"/>
<sequence>MRSLVVLWFLVTLFGSTIAQLPTVTLRDGVYIGRTTQLPSATAVVDKFLGIPYAATPERFRAARPRLPGSQRINATNHPPACIQQAPANPGGPPESEDCLFLNVFAPHIDNDNPEAKGTKPVMLWFYGGALSFGSIRDVDGSSLAANQDVVVVACNYRLGVFGFPGNISGLAPDELNPGFRDQKMALRWIQENISRFGGDPTKVTIFGESAGAVSVDSHLMSELGEKPPFRAAILQSGGLHTFNRIALGIGISVTGLGTGNVPGEAPFLRLAKYMNCSVESAVRCLRAQPLASLKSAVSSLNLLFAPVDDGGRTSVADSDLARRAGRTARVPVLIGSTFMEGNIFPSQALQSKSLEEWTDVIYPDDARAAAAVAHAYAVGTSWQAQTPDDAVRLLHSDFHFACTTTYDSNMISSIDIPTWRYMFNASFSDGLASHGSEISFVFGDSQDTPANKVLSTKIQAAWADFAKNPSSGPGWPTYSPLEPSLANLGGEGARDSITMIDPDVVDSRCGVFWDAYDPSRPKLTQNTRK</sequence>
<comment type="similarity">
    <text evidence="1 3">Belongs to the type-B carboxylesterase/lipase family.</text>
</comment>
<dbReference type="PROSITE" id="PS00122">
    <property type="entry name" value="CARBOXYLESTERASE_B_1"/>
    <property type="match status" value="1"/>
</dbReference>